<evidence type="ECO:0000256" key="8">
    <source>
        <dbReference type="HAMAP-Rule" id="MF_00197"/>
    </source>
</evidence>
<keyword evidence="5 8" id="KW-0457">Lysine biosynthesis</keyword>
<dbReference type="PROSITE" id="PS01326">
    <property type="entry name" value="DAP_EPIMERASE"/>
    <property type="match status" value="1"/>
</dbReference>
<dbReference type="InterPro" id="IPR001653">
    <property type="entry name" value="DAP_epimerase_DapF"/>
</dbReference>
<evidence type="ECO:0000256" key="3">
    <source>
        <dbReference type="ARBA" id="ARBA00013080"/>
    </source>
</evidence>
<feature type="active site" description="Proton acceptor" evidence="8">
    <location>
        <position position="217"/>
    </location>
</feature>
<dbReference type="InterPro" id="IPR018510">
    <property type="entry name" value="DAP_epimerase_AS"/>
</dbReference>
<feature type="binding site" evidence="8">
    <location>
        <position position="64"/>
    </location>
    <ligand>
        <name>substrate</name>
    </ligand>
</feature>
<protein>
    <recommendedName>
        <fullName evidence="3 8">Diaminopimelate epimerase</fullName>
        <shortName evidence="8">DAP epimerase</shortName>
        <ecNumber evidence="3 8">5.1.1.7</ecNumber>
    </recommendedName>
    <alternativeName>
        <fullName evidence="8">PLP-independent amino acid racemase</fullName>
    </alternativeName>
</protein>
<comment type="subunit">
    <text evidence="8">Homodimer.</text>
</comment>
<feature type="site" description="Could be important to modulate the pK values of the two catalytic cysteine residues" evidence="8">
    <location>
        <position position="208"/>
    </location>
</feature>
<feature type="binding site" evidence="8">
    <location>
        <position position="11"/>
    </location>
    <ligand>
        <name>substrate</name>
    </ligand>
</feature>
<dbReference type="GO" id="GO:0008837">
    <property type="term" value="F:diaminopimelate epimerase activity"/>
    <property type="evidence" value="ECO:0007669"/>
    <property type="project" value="UniProtKB-EC"/>
</dbReference>
<evidence type="ECO:0000256" key="4">
    <source>
        <dbReference type="ARBA" id="ARBA00022605"/>
    </source>
</evidence>
<evidence type="ECO:0000313" key="10">
    <source>
        <dbReference type="EMBL" id="CAL1329021.1"/>
    </source>
</evidence>
<sequence>MQFSKMHGLGNDFMIINAITQNVHLSPKIISNLSNRHTGIGFDQLLLIEPPYDPNIDFHYRIFNANGTEASQCGNGARCFAYFVHLNKLTNKKKIKASTKSGNILITINNNNDINVNMGEPNFNPKTIPFYAKKKEKRYIIKIKNRTIICGVVSIGNPHCVIQVKNLYAIEIKNIASKLEIHERFPNYTNVDFMEIINSSHIRLRVYERGVGETLACGTGACAAVAVGINQKLLKNNVQVDLTGGTLNINWNGYGSPLYMRGPAVHVYNGIINI</sequence>
<feature type="active site" description="Proton donor" evidence="8">
    <location>
        <position position="73"/>
    </location>
</feature>
<comment type="function">
    <text evidence="8">Catalyzes the stereoinversion of LL-2,6-diaminopimelate (L,L-DAP) to meso-diaminopimelate (meso-DAP), a precursor of L-lysine and an essential component of the bacterial peptidoglycan.</text>
</comment>
<comment type="similarity">
    <text evidence="2 8">Belongs to the diaminopimelate epimerase family.</text>
</comment>
<feature type="binding site" evidence="8">
    <location>
        <begin position="74"/>
        <end position="75"/>
    </location>
    <ligand>
        <name>substrate</name>
    </ligand>
</feature>
<comment type="pathway">
    <text evidence="1 8">Amino-acid biosynthesis; L-lysine biosynthesis via DAP pathway; DL-2,6-diaminopimelate from LL-2,6-diaminopimelate: step 1/1.</text>
</comment>
<feature type="binding site" evidence="8">
    <location>
        <position position="190"/>
    </location>
    <ligand>
        <name>substrate</name>
    </ligand>
</feature>
<comment type="catalytic activity">
    <reaction evidence="7 8">
        <text>(2S,6S)-2,6-diaminopimelate = meso-2,6-diaminopimelate</text>
        <dbReference type="Rhea" id="RHEA:15393"/>
        <dbReference type="ChEBI" id="CHEBI:57609"/>
        <dbReference type="ChEBI" id="CHEBI:57791"/>
        <dbReference type="EC" id="5.1.1.7"/>
    </reaction>
</comment>
<dbReference type="NCBIfam" id="TIGR00652">
    <property type="entry name" value="DapF"/>
    <property type="match status" value="1"/>
</dbReference>
<dbReference type="Proteomes" id="UP001497533">
    <property type="component" value="Chromosome"/>
</dbReference>
<reference evidence="10" key="1">
    <citation type="submission" date="2024-04" db="EMBL/GenBank/DDBJ databases">
        <authorList>
            <person name="Manzano-Marin A."/>
            <person name="Manzano-Marin A."/>
            <person name="Alejandro Manzano Marin A."/>
        </authorList>
    </citation>
    <scope>NUCLEOTIDE SEQUENCE [LARGE SCALE GENOMIC DNA]</scope>
    <source>
        <strain evidence="10">TABTEA</strain>
    </source>
</reference>
<organism evidence="10 11">
    <name type="scientific">Candidatus Providencia siddallii</name>
    <dbReference type="NCBI Taxonomy" id="1715285"/>
    <lineage>
        <taxon>Bacteria</taxon>
        <taxon>Pseudomonadati</taxon>
        <taxon>Pseudomonadota</taxon>
        <taxon>Gammaproteobacteria</taxon>
        <taxon>Enterobacterales</taxon>
        <taxon>Morganellaceae</taxon>
        <taxon>Providencia</taxon>
    </lineage>
</organism>
<feature type="binding site" evidence="8">
    <location>
        <position position="157"/>
    </location>
    <ligand>
        <name>substrate</name>
    </ligand>
</feature>
<keyword evidence="4 8" id="KW-0028">Amino-acid biosynthesis</keyword>
<dbReference type="PANTHER" id="PTHR31689:SF0">
    <property type="entry name" value="DIAMINOPIMELATE EPIMERASE"/>
    <property type="match status" value="1"/>
</dbReference>
<dbReference type="RefSeq" id="WP_341765078.1">
    <property type="nucleotide sequence ID" value="NZ_OZ034688.1"/>
</dbReference>
<dbReference type="SUPFAM" id="SSF54506">
    <property type="entry name" value="Diaminopimelate epimerase-like"/>
    <property type="match status" value="2"/>
</dbReference>
<feature type="active site" evidence="9">
    <location>
        <position position="73"/>
    </location>
</feature>
<dbReference type="EMBL" id="OZ034688">
    <property type="protein sequence ID" value="CAL1329021.1"/>
    <property type="molecule type" value="Genomic_DNA"/>
</dbReference>
<feature type="site" description="Important for dimerization" evidence="8">
    <location>
        <position position="268"/>
    </location>
</feature>
<feature type="site" description="Could be important to modulate the pK values of the two catalytic cysteine residues" evidence="8">
    <location>
        <position position="159"/>
    </location>
</feature>
<proteinExistence type="inferred from homology"/>
<evidence type="ECO:0000256" key="5">
    <source>
        <dbReference type="ARBA" id="ARBA00023154"/>
    </source>
</evidence>
<evidence type="ECO:0000256" key="7">
    <source>
        <dbReference type="ARBA" id="ARBA00051712"/>
    </source>
</evidence>
<keyword evidence="6 8" id="KW-0413">Isomerase</keyword>
<dbReference type="PANTHER" id="PTHR31689">
    <property type="entry name" value="DIAMINOPIMELATE EPIMERASE, CHLOROPLASTIC"/>
    <property type="match status" value="1"/>
</dbReference>
<dbReference type="HAMAP" id="MF_00197">
    <property type="entry name" value="DAP_epimerase"/>
    <property type="match status" value="1"/>
</dbReference>
<feature type="binding site" evidence="8">
    <location>
        <begin position="208"/>
        <end position="209"/>
    </location>
    <ligand>
        <name>substrate</name>
    </ligand>
</feature>
<feature type="binding site" evidence="8">
    <location>
        <begin position="218"/>
        <end position="219"/>
    </location>
    <ligand>
        <name>substrate</name>
    </ligand>
</feature>
<evidence type="ECO:0000256" key="2">
    <source>
        <dbReference type="ARBA" id="ARBA00010219"/>
    </source>
</evidence>
<dbReference type="Gene3D" id="3.10.310.10">
    <property type="entry name" value="Diaminopimelate Epimerase, Chain A, domain 1"/>
    <property type="match status" value="2"/>
</dbReference>
<name>A0ABM9NNI0_9GAMM</name>
<accession>A0ABM9NNI0</accession>
<evidence type="ECO:0000313" key="11">
    <source>
        <dbReference type="Proteomes" id="UP001497533"/>
    </source>
</evidence>
<dbReference type="Pfam" id="PF01678">
    <property type="entry name" value="DAP_epimerase"/>
    <property type="match status" value="2"/>
</dbReference>
<gene>
    <name evidence="8 10" type="primary">dapF</name>
    <name evidence="10" type="ORF">PRHACTZTBTEA_088</name>
</gene>
<keyword evidence="11" id="KW-1185">Reference proteome</keyword>
<evidence type="ECO:0000256" key="6">
    <source>
        <dbReference type="ARBA" id="ARBA00023235"/>
    </source>
</evidence>
<dbReference type="EC" id="5.1.1.7" evidence="3 8"/>
<evidence type="ECO:0000256" key="1">
    <source>
        <dbReference type="ARBA" id="ARBA00005196"/>
    </source>
</evidence>
<evidence type="ECO:0000256" key="9">
    <source>
        <dbReference type="PROSITE-ProRule" id="PRU10125"/>
    </source>
</evidence>
<feature type="binding site" evidence="8">
    <location>
        <position position="44"/>
    </location>
    <ligand>
        <name>substrate</name>
    </ligand>
</feature>
<comment type="subcellular location">
    <subcellularLocation>
        <location evidence="8">Cytoplasm</location>
    </subcellularLocation>
</comment>
<keyword evidence="8" id="KW-0963">Cytoplasm</keyword>